<gene>
    <name evidence="3" type="ORF">NHN17_24290</name>
</gene>
<keyword evidence="1 3" id="KW-0378">Hydrolase</keyword>
<dbReference type="InterPro" id="IPR010905">
    <property type="entry name" value="Glyco_hydro_88"/>
</dbReference>
<dbReference type="Proteomes" id="UP001524460">
    <property type="component" value="Unassembled WGS sequence"/>
</dbReference>
<name>A0ABT1N8V0_9GAMM</name>
<dbReference type="SUPFAM" id="SSF48208">
    <property type="entry name" value="Six-hairpin glycosidases"/>
    <property type="match status" value="1"/>
</dbReference>
<dbReference type="InterPro" id="IPR012341">
    <property type="entry name" value="6hp_glycosidase-like_sf"/>
</dbReference>
<sequence>MGINFTINFEQYQTIDKQGVTQALSDAINIIKHNLTTFTHASQMHSSVKNQYQACKNDHWTSGFWPGTIWLAYENSLDDVFKDSNLIQIQSFHQRIINKVEIDHHDLGFLYSPSCVSAWKLTKNEQGRESAILAADALIARYQSKGGFIQAWGAMNQLENYRFIIDCLMNVPLLYWASEETGDDKYRQIASVHSRTTLENIIREDGSTYHTFFMEPESGKPLRGSACQGFSDDSAWARGQAWGIYGFALAYKHEKDKEYLKAFERVAEYFFHHLPDDLVPYWDLNFNNGSNEPRDTSSASIAACGLLEMADLVDNEKAALYRSIAKKLIYSIYNSYAVKNIDQSNGLVLHGTYSKKTPFNTCDEEGVDECVSWGDYFYMEALTRLNKDWDSYWG</sequence>
<dbReference type="PANTHER" id="PTHR36845">
    <property type="entry name" value="HYDROLASE, PUTATIVE (AFU_ORTHOLOGUE AFUA_7G05090)-RELATED"/>
    <property type="match status" value="1"/>
</dbReference>
<dbReference type="EMBL" id="JANEYT010000118">
    <property type="protein sequence ID" value="MCQ1061163.1"/>
    <property type="molecule type" value="Genomic_DNA"/>
</dbReference>
<dbReference type="Gene3D" id="1.50.10.10">
    <property type="match status" value="1"/>
</dbReference>
<evidence type="ECO:0000313" key="3">
    <source>
        <dbReference type="EMBL" id="MCQ1061163.1"/>
    </source>
</evidence>
<organism evidence="3 4">
    <name type="scientific">Photobacterium pectinilyticum</name>
    <dbReference type="NCBI Taxonomy" id="2906793"/>
    <lineage>
        <taxon>Bacteria</taxon>
        <taxon>Pseudomonadati</taxon>
        <taxon>Pseudomonadota</taxon>
        <taxon>Gammaproteobacteria</taxon>
        <taxon>Vibrionales</taxon>
        <taxon>Vibrionaceae</taxon>
        <taxon>Photobacterium</taxon>
    </lineage>
</organism>
<reference evidence="3 4" key="1">
    <citation type="submission" date="2022-07" db="EMBL/GenBank/DDBJ databases">
        <title>Photobacterium pectinilyticum sp. nov., a marine bacterium isolated from surface seawater of Qingdao offshore.</title>
        <authorList>
            <person name="Wang X."/>
        </authorList>
    </citation>
    <scope>NUCLEOTIDE SEQUENCE [LARGE SCALE GENOMIC DNA]</scope>
    <source>
        <strain evidence="3 4">ZSDE20</strain>
    </source>
</reference>
<comment type="caution">
    <text evidence="3">The sequence shown here is derived from an EMBL/GenBank/DDBJ whole genome shotgun (WGS) entry which is preliminary data.</text>
</comment>
<dbReference type="GO" id="GO:0016787">
    <property type="term" value="F:hydrolase activity"/>
    <property type="evidence" value="ECO:0007669"/>
    <property type="project" value="UniProtKB-KW"/>
</dbReference>
<dbReference type="PANTHER" id="PTHR36845:SF1">
    <property type="entry name" value="HYDROLASE, PUTATIVE (AFU_ORTHOLOGUE AFUA_7G05090)-RELATED"/>
    <property type="match status" value="1"/>
</dbReference>
<evidence type="ECO:0000256" key="1">
    <source>
        <dbReference type="ARBA" id="ARBA00022801"/>
    </source>
</evidence>
<evidence type="ECO:0000256" key="2">
    <source>
        <dbReference type="ARBA" id="ARBA00038358"/>
    </source>
</evidence>
<dbReference type="InterPro" id="IPR008928">
    <property type="entry name" value="6-hairpin_glycosidase_sf"/>
</dbReference>
<evidence type="ECO:0000313" key="4">
    <source>
        <dbReference type="Proteomes" id="UP001524460"/>
    </source>
</evidence>
<comment type="similarity">
    <text evidence="2">Belongs to the glycosyl hydrolase 88 family.</text>
</comment>
<keyword evidence="4" id="KW-1185">Reference proteome</keyword>
<dbReference type="InterPro" id="IPR052369">
    <property type="entry name" value="UG_Glycosaminoglycan_Hydrolase"/>
</dbReference>
<dbReference type="Pfam" id="PF07470">
    <property type="entry name" value="Glyco_hydro_88"/>
    <property type="match status" value="1"/>
</dbReference>
<proteinExistence type="inferred from homology"/>
<accession>A0ABT1N8V0</accession>
<protein>
    <submittedName>
        <fullName evidence="3">Glycoside hydrolase family 88 protein</fullName>
    </submittedName>
</protein>
<dbReference type="RefSeq" id="WP_255045263.1">
    <property type="nucleotide sequence ID" value="NZ_JANEYT010000118.1"/>
</dbReference>